<dbReference type="PANTHER" id="PTHR12011">
    <property type="entry name" value="ADHESION G-PROTEIN COUPLED RECEPTOR"/>
    <property type="match status" value="1"/>
</dbReference>
<dbReference type="PROSITE" id="PS50261">
    <property type="entry name" value="G_PROTEIN_RECEP_F2_4"/>
    <property type="match status" value="1"/>
</dbReference>
<feature type="chain" id="PRO_5023812221" description="G-protein coupled receptors family 2 profile 2 domain-containing protein" evidence="7">
    <location>
        <begin position="19"/>
        <end position="461"/>
    </location>
</feature>
<dbReference type="GO" id="GO:0007166">
    <property type="term" value="P:cell surface receptor signaling pathway"/>
    <property type="evidence" value="ECO:0007669"/>
    <property type="project" value="InterPro"/>
</dbReference>
<dbReference type="Gene3D" id="2.60.220.50">
    <property type="match status" value="1"/>
</dbReference>
<feature type="transmembrane region" description="Helical" evidence="6">
    <location>
        <begin position="256"/>
        <end position="276"/>
    </location>
</feature>
<feature type="transmembrane region" description="Helical" evidence="6">
    <location>
        <begin position="408"/>
        <end position="430"/>
    </location>
</feature>
<proteinExistence type="predicted"/>
<feature type="transmembrane region" description="Helical" evidence="6">
    <location>
        <begin position="327"/>
        <end position="354"/>
    </location>
</feature>
<evidence type="ECO:0000256" key="3">
    <source>
        <dbReference type="ARBA" id="ARBA00022989"/>
    </source>
</evidence>
<dbReference type="Gene3D" id="1.20.1070.10">
    <property type="entry name" value="Rhodopsin 7-helix transmembrane proteins"/>
    <property type="match status" value="1"/>
</dbReference>
<dbReference type="InterPro" id="IPR046338">
    <property type="entry name" value="GAIN_dom_sf"/>
</dbReference>
<reference evidence="9 10" key="1">
    <citation type="submission" date="2019-08" db="EMBL/GenBank/DDBJ databases">
        <title>A chromosome-level genome assembly, high-density linkage maps, and genome scans reveal the genomic architecture of hybrid incompatibilities underlying speciation via character displacement in darters (Percidae: Etheostominae).</title>
        <authorList>
            <person name="Moran R.L."/>
            <person name="Catchen J.M."/>
            <person name="Fuller R.C."/>
        </authorList>
    </citation>
    <scope>NUCLEOTIDE SEQUENCE [LARGE SCALE GENOMIC DNA]</scope>
    <source>
        <strain evidence="9">EspeVRDwgs_2016</strain>
        <tissue evidence="9">Muscle</tissue>
    </source>
</reference>
<dbReference type="AlphaFoldDB" id="A0A5J5DSC5"/>
<keyword evidence="2 6" id="KW-0812">Transmembrane</keyword>
<feature type="transmembrane region" description="Helical" evidence="6">
    <location>
        <begin position="179"/>
        <end position="202"/>
    </location>
</feature>
<evidence type="ECO:0000256" key="2">
    <source>
        <dbReference type="ARBA" id="ARBA00022692"/>
    </source>
</evidence>
<organism evidence="9 10">
    <name type="scientific">Etheostoma spectabile</name>
    <name type="common">orangethroat darter</name>
    <dbReference type="NCBI Taxonomy" id="54343"/>
    <lineage>
        <taxon>Eukaryota</taxon>
        <taxon>Metazoa</taxon>
        <taxon>Chordata</taxon>
        <taxon>Craniata</taxon>
        <taxon>Vertebrata</taxon>
        <taxon>Euteleostomi</taxon>
        <taxon>Actinopterygii</taxon>
        <taxon>Neopterygii</taxon>
        <taxon>Teleostei</taxon>
        <taxon>Neoteleostei</taxon>
        <taxon>Acanthomorphata</taxon>
        <taxon>Eupercaria</taxon>
        <taxon>Perciformes</taxon>
        <taxon>Percoidei</taxon>
        <taxon>Percidae</taxon>
        <taxon>Etheostomatinae</taxon>
        <taxon>Etheostoma</taxon>
    </lineage>
</organism>
<dbReference type="PRINTS" id="PR00249">
    <property type="entry name" value="GPCRSECRETIN"/>
</dbReference>
<feature type="domain" description="G-protein coupled receptors family 2 profile 2" evidence="8">
    <location>
        <begin position="177"/>
        <end position="435"/>
    </location>
</feature>
<evidence type="ECO:0000313" key="9">
    <source>
        <dbReference type="EMBL" id="KAA8596018.1"/>
    </source>
</evidence>
<dbReference type="Pfam" id="PF01825">
    <property type="entry name" value="GPS"/>
    <property type="match status" value="1"/>
</dbReference>
<comment type="subcellular location">
    <subcellularLocation>
        <location evidence="1">Membrane</location>
        <topology evidence="1">Multi-pass membrane protein</topology>
    </subcellularLocation>
</comment>
<dbReference type="InterPro" id="IPR000203">
    <property type="entry name" value="GPS"/>
</dbReference>
<keyword evidence="4 6" id="KW-0472">Membrane</keyword>
<evidence type="ECO:0000259" key="8">
    <source>
        <dbReference type="PROSITE" id="PS50261"/>
    </source>
</evidence>
<evidence type="ECO:0000256" key="1">
    <source>
        <dbReference type="ARBA" id="ARBA00004141"/>
    </source>
</evidence>
<dbReference type="InterPro" id="IPR017981">
    <property type="entry name" value="GPCR_2-like_7TM"/>
</dbReference>
<feature type="transmembrane region" description="Helical" evidence="6">
    <location>
        <begin position="382"/>
        <end position="402"/>
    </location>
</feature>
<dbReference type="PANTHER" id="PTHR12011:SF285">
    <property type="entry name" value="ADHESION G PROTEIN-COUPLED RECEPTOR G3"/>
    <property type="match status" value="1"/>
</dbReference>
<gene>
    <name evidence="9" type="ORF">FQN60_011309</name>
</gene>
<protein>
    <recommendedName>
        <fullName evidence="8">G-protein coupled receptors family 2 profile 2 domain-containing protein</fullName>
    </recommendedName>
</protein>
<feature type="transmembrane region" description="Helical" evidence="6">
    <location>
        <begin position="214"/>
        <end position="236"/>
    </location>
</feature>
<evidence type="ECO:0000256" key="5">
    <source>
        <dbReference type="SAM" id="MobiDB-lite"/>
    </source>
</evidence>
<evidence type="ECO:0000256" key="6">
    <source>
        <dbReference type="SAM" id="Phobius"/>
    </source>
</evidence>
<feature type="transmembrane region" description="Helical" evidence="6">
    <location>
        <begin position="288"/>
        <end position="312"/>
    </location>
</feature>
<dbReference type="Proteomes" id="UP000327493">
    <property type="component" value="Chromosome 1"/>
</dbReference>
<accession>A0A5J5DSC5</accession>
<dbReference type="Pfam" id="PF00002">
    <property type="entry name" value="7tm_2"/>
    <property type="match status" value="1"/>
</dbReference>
<evidence type="ECO:0000256" key="7">
    <source>
        <dbReference type="SAM" id="SignalP"/>
    </source>
</evidence>
<dbReference type="GO" id="GO:0004930">
    <property type="term" value="F:G protein-coupled receptor activity"/>
    <property type="evidence" value="ECO:0007669"/>
    <property type="project" value="InterPro"/>
</dbReference>
<feature type="signal peptide" evidence="7">
    <location>
        <begin position="1"/>
        <end position="18"/>
    </location>
</feature>
<evidence type="ECO:0000313" key="10">
    <source>
        <dbReference type="Proteomes" id="UP000327493"/>
    </source>
</evidence>
<keyword evidence="7" id="KW-0732">Signal</keyword>
<feature type="compositionally biased region" description="Polar residues" evidence="5">
    <location>
        <begin position="447"/>
        <end position="461"/>
    </location>
</feature>
<comment type="caution">
    <text evidence="9">The sequence shown here is derived from an EMBL/GenBank/DDBJ whole genome shotgun (WGS) entry which is preliminary data.</text>
</comment>
<evidence type="ECO:0000256" key="4">
    <source>
        <dbReference type="ARBA" id="ARBA00023136"/>
    </source>
</evidence>
<dbReference type="EMBL" id="VOFY01000001">
    <property type="protein sequence ID" value="KAA8596018.1"/>
    <property type="molecule type" value="Genomic_DNA"/>
</dbReference>
<keyword evidence="3 6" id="KW-1133">Transmembrane helix</keyword>
<name>A0A5J5DSC5_9PERO</name>
<dbReference type="InterPro" id="IPR000832">
    <property type="entry name" value="GPCR_2_secretin-like"/>
</dbReference>
<dbReference type="GO" id="GO:0007189">
    <property type="term" value="P:adenylate cyclase-activating G protein-coupled receptor signaling pathway"/>
    <property type="evidence" value="ECO:0007669"/>
    <property type="project" value="TreeGrafter"/>
</dbReference>
<keyword evidence="10" id="KW-1185">Reference proteome</keyword>
<dbReference type="GO" id="GO:0005886">
    <property type="term" value="C:plasma membrane"/>
    <property type="evidence" value="ECO:0007669"/>
    <property type="project" value="TreeGrafter"/>
</dbReference>
<sequence length="461" mass="51400">MWITFSLVTLAWISTAQARINCEQVLHDCLRPEHVPWTKCYEDRIGSCITGRIQSNPKFIHQRVSWSQKVEKSPTPEHSLSIPASALQRSRGPEVLGEDVLLVTTVINSTLFKLSRTRRKQSRVITPDPPAPSTWSTKGCDTHDTGDEFICSCNHMSFFAVLVNPALSVSQSDAVNLSYITYIGSALSVFFTVISLIIYICLQRRRPEKATGVHLQLTGALLCLHLTFLLCSFWVWQLSENEEGWVCKGLGFFLHWSLLATFSWTALEGFHLYLLLVRVFNIYVRRYLLKLSVVGWGVPTLVAAVCGISGVYGKYNLRDANNQTSAAQIYITTVAVPGALMILCNSCMLGLVVFKLWRLRASSLGTESSGWKKINREKGMKLLKDAATVLGLSCVLGLPWGLASTTYISLPGIYIFTILNSLQGLFMFLWSVALTCKSRSDNDSSVRDPSSQKIMTTSFNN</sequence>
<feature type="region of interest" description="Disordered" evidence="5">
    <location>
        <begin position="439"/>
        <end position="461"/>
    </location>
</feature>